<organism evidence="1 2">
    <name type="scientific">Duganella qianjiadongensis</name>
    <dbReference type="NCBI Taxonomy" id="2692176"/>
    <lineage>
        <taxon>Bacteria</taxon>
        <taxon>Pseudomonadati</taxon>
        <taxon>Pseudomonadota</taxon>
        <taxon>Betaproteobacteria</taxon>
        <taxon>Burkholderiales</taxon>
        <taxon>Oxalobacteraceae</taxon>
        <taxon>Telluria group</taxon>
        <taxon>Duganella</taxon>
    </lineage>
</organism>
<dbReference type="Proteomes" id="UP000478090">
    <property type="component" value="Unassembled WGS sequence"/>
</dbReference>
<proteinExistence type="predicted"/>
<accession>A0ABW9VRR7</accession>
<dbReference type="EMBL" id="WWCM01000014">
    <property type="protein sequence ID" value="MYM41169.1"/>
    <property type="molecule type" value="Genomic_DNA"/>
</dbReference>
<reference evidence="1 2" key="1">
    <citation type="submission" date="2019-12" db="EMBL/GenBank/DDBJ databases">
        <title>Novel species isolated from a subtropical stream in China.</title>
        <authorList>
            <person name="Lu H."/>
        </authorList>
    </citation>
    <scope>NUCLEOTIDE SEQUENCE [LARGE SCALE GENOMIC DNA]</scope>
    <source>
        <strain evidence="1 2">CY13W</strain>
    </source>
</reference>
<evidence type="ECO:0000313" key="1">
    <source>
        <dbReference type="EMBL" id="MYM41169.1"/>
    </source>
</evidence>
<sequence length="160" mass="17661">MNNSFEVVFEKVPPQKIGELVSELLSHASEAECIEFSEENAAEDSRAITPDQLADRLSTGSDLTAMIRVRRFTTRAAIIDPVLIRAIKYGNLVDLEISFDVDVDEGEKPTEIMQALHVYALDIARLFSTGDVYGGMEPAMDCATRYFTNSQSGPLPLSEN</sequence>
<gene>
    <name evidence="1" type="ORF">GTP27_17770</name>
</gene>
<name>A0ABW9VRR7_9BURK</name>
<evidence type="ECO:0000313" key="2">
    <source>
        <dbReference type="Proteomes" id="UP000478090"/>
    </source>
</evidence>
<protein>
    <submittedName>
        <fullName evidence="1">Uncharacterized protein</fullName>
    </submittedName>
</protein>
<dbReference type="RefSeq" id="WP_161040496.1">
    <property type="nucleotide sequence ID" value="NZ_WWCM01000014.1"/>
</dbReference>
<comment type="caution">
    <text evidence="1">The sequence shown here is derived from an EMBL/GenBank/DDBJ whole genome shotgun (WGS) entry which is preliminary data.</text>
</comment>
<keyword evidence="2" id="KW-1185">Reference proteome</keyword>